<dbReference type="SUPFAM" id="SSF54001">
    <property type="entry name" value="Cysteine proteinases"/>
    <property type="match status" value="1"/>
</dbReference>
<evidence type="ECO:0000259" key="10">
    <source>
        <dbReference type="SMART" id="SM00460"/>
    </source>
</evidence>
<protein>
    <recommendedName>
        <fullName evidence="5">Peptide-N(4)-(N-acetyl-beta-glucosaminyl)asparagine amidase</fullName>
        <ecNumber evidence="4">3.5.1.52</ecNumber>
    </recommendedName>
    <alternativeName>
        <fullName evidence="8">Peptide:N-glycanase 1</fullName>
    </alternativeName>
</protein>
<dbReference type="InterPro" id="IPR002931">
    <property type="entry name" value="Transglutaminase-like"/>
</dbReference>
<dbReference type="EC" id="3.5.1.52" evidence="4"/>
<evidence type="ECO:0000313" key="12">
    <source>
        <dbReference type="Proteomes" id="UP000644660"/>
    </source>
</evidence>
<feature type="region of interest" description="Disordered" evidence="9">
    <location>
        <begin position="321"/>
        <end position="352"/>
    </location>
</feature>
<dbReference type="GO" id="GO:0006516">
    <property type="term" value="P:glycoprotein catabolic process"/>
    <property type="evidence" value="ECO:0007669"/>
    <property type="project" value="TreeGrafter"/>
</dbReference>
<evidence type="ECO:0000256" key="3">
    <source>
        <dbReference type="ARBA" id="ARBA00009390"/>
    </source>
</evidence>
<dbReference type="PANTHER" id="PTHR12143">
    <property type="entry name" value="PEPTIDE N-GLYCANASE PNGASE -RELATED"/>
    <property type="match status" value="1"/>
</dbReference>
<name>A0A8H2VHJ5_9SACH</name>
<comment type="caution">
    <text evidence="11">The sequence shown here is derived from an EMBL/GenBank/DDBJ whole genome shotgun (WGS) entry which is preliminary data.</text>
</comment>
<dbReference type="GO" id="GO:0000502">
    <property type="term" value="C:proteasome complex"/>
    <property type="evidence" value="ECO:0007669"/>
    <property type="project" value="UniProtKB-KW"/>
</dbReference>
<dbReference type="InterPro" id="IPR038765">
    <property type="entry name" value="Papain-like_cys_pep_sf"/>
</dbReference>
<comment type="similarity">
    <text evidence="3">Belongs to the transglutaminase-like superfamily. PNGase family.</text>
</comment>
<dbReference type="GO" id="GO:0000224">
    <property type="term" value="F:peptide-N4-(N-acetyl-beta-glucosaminyl)asparagine amidase activity"/>
    <property type="evidence" value="ECO:0007669"/>
    <property type="project" value="UniProtKB-EC"/>
</dbReference>
<dbReference type="Gene3D" id="2.20.25.10">
    <property type="match status" value="1"/>
</dbReference>
<dbReference type="InterPro" id="IPR050883">
    <property type="entry name" value="PNGase"/>
</dbReference>
<evidence type="ECO:0000256" key="9">
    <source>
        <dbReference type="SAM" id="MobiDB-lite"/>
    </source>
</evidence>
<dbReference type="Gene3D" id="3.10.620.30">
    <property type="match status" value="1"/>
</dbReference>
<comment type="cofactor">
    <cofactor evidence="2">
        <name>Zn(2+)</name>
        <dbReference type="ChEBI" id="CHEBI:29105"/>
    </cofactor>
</comment>
<evidence type="ECO:0000256" key="6">
    <source>
        <dbReference type="ARBA" id="ARBA00022723"/>
    </source>
</evidence>
<dbReference type="EMBL" id="CAEFZW010000007">
    <property type="protein sequence ID" value="CAB4255791.1"/>
    <property type="molecule type" value="Genomic_DNA"/>
</dbReference>
<keyword evidence="11" id="KW-0647">Proteasome</keyword>
<organism evidence="11 12">
    <name type="scientific">Maudiozyma barnettii</name>
    <dbReference type="NCBI Taxonomy" id="61262"/>
    <lineage>
        <taxon>Eukaryota</taxon>
        <taxon>Fungi</taxon>
        <taxon>Dikarya</taxon>
        <taxon>Ascomycota</taxon>
        <taxon>Saccharomycotina</taxon>
        <taxon>Saccharomycetes</taxon>
        <taxon>Saccharomycetales</taxon>
        <taxon>Saccharomycetaceae</taxon>
        <taxon>Maudiozyma</taxon>
    </lineage>
</organism>
<evidence type="ECO:0000256" key="4">
    <source>
        <dbReference type="ARBA" id="ARBA00012158"/>
    </source>
</evidence>
<gene>
    <name evidence="11" type="ORF">KABA2_07S04576</name>
</gene>
<feature type="domain" description="Transglutaminase-like" evidence="10">
    <location>
        <begin position="174"/>
        <end position="229"/>
    </location>
</feature>
<sequence>MTRKTIVYEKAAKSLLERHKQRVIDHYHREGTDQEFITRMKSLISSNQFANDMARNSVRLCHVYENPDWHTKVMDTLDIDRIYKNVDEMTKDDEDEYTDNLVKELLRYFKNDFFKWVNAPPCVNCHNIEFQQFKRSDRPNSIESQHDCSGVEVYQCGNCKVETRFPRYNDPLKLLETRQGRCGEWCNVFTLILRSFGLEARYVWNKEDHVWCEYYSSNLKRWIHVDSCEASFDEPFIYSVNWNKKMSYCIAFNKDGVCDVSHRYLIKNQLPRTAISEKELSQLCEFFTSQLRGHNTDDNEIYSLYNRDVVEQLSWIDDSKKKKNTATTISTATQGRQSGSAEWTAQRGEDGK</sequence>
<reference evidence="11 12" key="1">
    <citation type="submission" date="2020-05" db="EMBL/GenBank/DDBJ databases">
        <authorList>
            <person name="Casaregola S."/>
            <person name="Devillers H."/>
            <person name="Grondin C."/>
        </authorList>
    </citation>
    <scope>NUCLEOTIDE SEQUENCE [LARGE SCALE GENOMIC DNA]</scope>
    <source>
        <strain evidence="11 12">CLIB 1767</strain>
    </source>
</reference>
<dbReference type="Pfam" id="PF01841">
    <property type="entry name" value="Transglut_core"/>
    <property type="match status" value="1"/>
</dbReference>
<dbReference type="GO" id="GO:0005634">
    <property type="term" value="C:nucleus"/>
    <property type="evidence" value="ECO:0007669"/>
    <property type="project" value="TreeGrafter"/>
</dbReference>
<dbReference type="GO" id="GO:0005829">
    <property type="term" value="C:cytosol"/>
    <property type="evidence" value="ECO:0007669"/>
    <property type="project" value="TreeGrafter"/>
</dbReference>
<dbReference type="FunFam" id="3.10.620.30:FF:000004">
    <property type="entry name" value="Peptidase (PNG1)"/>
    <property type="match status" value="1"/>
</dbReference>
<evidence type="ECO:0000256" key="5">
    <source>
        <dbReference type="ARBA" id="ARBA00018546"/>
    </source>
</evidence>
<dbReference type="PANTHER" id="PTHR12143:SF19">
    <property type="entry name" value="PEPTIDE-N(4)-(N-ACETYL-BETA-GLUCOSAMINYL)ASPARAGINE AMIDASE"/>
    <property type="match status" value="1"/>
</dbReference>
<feature type="compositionally biased region" description="Polar residues" evidence="9">
    <location>
        <begin position="325"/>
        <end position="343"/>
    </location>
</feature>
<evidence type="ECO:0000313" key="11">
    <source>
        <dbReference type="EMBL" id="CAB4255791.1"/>
    </source>
</evidence>
<dbReference type="OrthoDB" id="409136at2759"/>
<dbReference type="RefSeq" id="XP_041407635.1">
    <property type="nucleotide sequence ID" value="XM_041551701.1"/>
</dbReference>
<keyword evidence="7" id="KW-0862">Zinc</keyword>
<evidence type="ECO:0000256" key="8">
    <source>
        <dbReference type="ARBA" id="ARBA00032858"/>
    </source>
</evidence>
<dbReference type="AlphaFoldDB" id="A0A8H2VHJ5"/>
<evidence type="ECO:0000256" key="1">
    <source>
        <dbReference type="ARBA" id="ARBA00001650"/>
    </source>
</evidence>
<dbReference type="Proteomes" id="UP000644660">
    <property type="component" value="Unassembled WGS sequence"/>
</dbReference>
<dbReference type="GeneID" id="64858852"/>
<keyword evidence="12" id="KW-1185">Reference proteome</keyword>
<dbReference type="SMART" id="SM00460">
    <property type="entry name" value="TGc"/>
    <property type="match status" value="1"/>
</dbReference>
<comment type="catalytic activity">
    <reaction evidence="1">
        <text>Hydrolysis of an N(4)-(acetyl-beta-D-glucosaminyl)asparagine residue in which the glucosamine residue may be further glycosylated, to yield a (substituted) N-acetyl-beta-D-glucosaminylamine and a peptide containing an aspartate residue.</text>
        <dbReference type="EC" id="3.5.1.52"/>
    </reaction>
</comment>
<proteinExistence type="inferred from homology"/>
<keyword evidence="6" id="KW-0479">Metal-binding</keyword>
<evidence type="ECO:0000256" key="7">
    <source>
        <dbReference type="ARBA" id="ARBA00022833"/>
    </source>
</evidence>
<accession>A0A8H2VHJ5</accession>
<dbReference type="GO" id="GO:0046872">
    <property type="term" value="F:metal ion binding"/>
    <property type="evidence" value="ECO:0007669"/>
    <property type="project" value="UniProtKB-KW"/>
</dbReference>
<evidence type="ECO:0000256" key="2">
    <source>
        <dbReference type="ARBA" id="ARBA00001947"/>
    </source>
</evidence>